<dbReference type="RefSeq" id="WP_213167547.1">
    <property type="nucleotide sequence ID" value="NZ_CP058559.1"/>
</dbReference>
<feature type="transmembrane region" description="Helical" evidence="9">
    <location>
        <begin position="12"/>
        <end position="35"/>
    </location>
</feature>
<keyword evidence="3" id="KW-1003">Cell membrane</keyword>
<feature type="transmembrane region" description="Helical" evidence="9">
    <location>
        <begin position="177"/>
        <end position="199"/>
    </location>
</feature>
<dbReference type="GO" id="GO:0006865">
    <property type="term" value="P:amino acid transport"/>
    <property type="evidence" value="ECO:0007669"/>
    <property type="project" value="UniProtKB-KW"/>
</dbReference>
<dbReference type="InterPro" id="IPR001851">
    <property type="entry name" value="ABC_transp_permease"/>
</dbReference>
<proteinExistence type="inferred from homology"/>
<dbReference type="Proteomes" id="UP000516160">
    <property type="component" value="Chromosome"/>
</dbReference>
<dbReference type="InterPro" id="IPR052157">
    <property type="entry name" value="BCAA_transport_permease"/>
</dbReference>
<name>A0A7G9W5C2_ALKCA</name>
<reference evidence="10 11" key="1">
    <citation type="submission" date="2020-07" db="EMBL/GenBank/DDBJ databases">
        <title>Alkalicella. sp. LB2 genome.</title>
        <authorList>
            <person name="Postec A."/>
            <person name="Quemeneur M."/>
        </authorList>
    </citation>
    <scope>NUCLEOTIDE SEQUENCE [LARGE SCALE GENOMIC DNA]</scope>
    <source>
        <strain evidence="10 11">LB2</strain>
    </source>
</reference>
<evidence type="ECO:0000256" key="2">
    <source>
        <dbReference type="ARBA" id="ARBA00022448"/>
    </source>
</evidence>
<dbReference type="GO" id="GO:0005886">
    <property type="term" value="C:plasma membrane"/>
    <property type="evidence" value="ECO:0007669"/>
    <property type="project" value="UniProtKB-SubCell"/>
</dbReference>
<comment type="subcellular location">
    <subcellularLocation>
        <location evidence="1">Cell membrane</location>
        <topology evidence="1">Multi-pass membrane protein</topology>
    </subcellularLocation>
</comment>
<evidence type="ECO:0000313" key="10">
    <source>
        <dbReference type="EMBL" id="QNO13884.1"/>
    </source>
</evidence>
<keyword evidence="2" id="KW-0813">Transport</keyword>
<evidence type="ECO:0000256" key="8">
    <source>
        <dbReference type="ARBA" id="ARBA00037998"/>
    </source>
</evidence>
<keyword evidence="7 9" id="KW-0472">Membrane</keyword>
<dbReference type="Pfam" id="PF02653">
    <property type="entry name" value="BPD_transp_2"/>
    <property type="match status" value="1"/>
</dbReference>
<evidence type="ECO:0000313" key="11">
    <source>
        <dbReference type="Proteomes" id="UP000516160"/>
    </source>
</evidence>
<dbReference type="PANTHER" id="PTHR11795">
    <property type="entry name" value="BRANCHED-CHAIN AMINO ACID TRANSPORT SYSTEM PERMEASE PROTEIN LIVH"/>
    <property type="match status" value="1"/>
</dbReference>
<sequence length="329" mass="35514">MDTLVTLLINGLAQGALIFLMASGLSIILGFMGVINFAHGTLFLWGGYTYVWSYYTIRAQVILRSFPEAREMGSYGGILNITSMEIPGGATLPFYKELYIFIFSVIIAVAVVFLMGYIFERLFINKVYSNAPAQILITLGLQLVFTDLVRLIWGPSPFAINRPPFLDGVTRLGNARIVHYNVFLIVVGLIVALVIHRILSKSKIGMVIRAGLQSPDHVQAIGINIKKYFTFVFAFGAALAGIGGALYMPFVGNVVSTVGMNNQILAFIVVIIGGLGNFYGTAMASVFIGLMGVAVAMFAPAFAVVANVLVMALVLIFKPEGLFGTAVSK</sequence>
<keyword evidence="5" id="KW-0029">Amino-acid transport</keyword>
<accession>A0A7G9W5C2</accession>
<dbReference type="EMBL" id="CP058559">
    <property type="protein sequence ID" value="QNO13884.1"/>
    <property type="molecule type" value="Genomic_DNA"/>
</dbReference>
<feature type="transmembrane region" description="Helical" evidence="9">
    <location>
        <begin position="98"/>
        <end position="119"/>
    </location>
</feature>
<evidence type="ECO:0000256" key="1">
    <source>
        <dbReference type="ARBA" id="ARBA00004651"/>
    </source>
</evidence>
<dbReference type="AlphaFoldDB" id="A0A7G9W5C2"/>
<evidence type="ECO:0000256" key="6">
    <source>
        <dbReference type="ARBA" id="ARBA00022989"/>
    </source>
</evidence>
<evidence type="ECO:0000256" key="9">
    <source>
        <dbReference type="SAM" id="Phobius"/>
    </source>
</evidence>
<feature type="transmembrane region" description="Helical" evidence="9">
    <location>
        <begin position="131"/>
        <end position="153"/>
    </location>
</feature>
<comment type="similarity">
    <text evidence="8">Belongs to the binding-protein-dependent transport system permease family. LivHM subfamily.</text>
</comment>
<feature type="transmembrane region" description="Helical" evidence="9">
    <location>
        <begin position="228"/>
        <end position="248"/>
    </location>
</feature>
<dbReference type="CDD" id="cd06582">
    <property type="entry name" value="TM_PBP1_LivH_like"/>
    <property type="match status" value="1"/>
</dbReference>
<dbReference type="KEGG" id="acae:HYG86_03420"/>
<protein>
    <submittedName>
        <fullName evidence="10">Branched-chain amino acid ABC transporter permease</fullName>
    </submittedName>
</protein>
<evidence type="ECO:0000256" key="7">
    <source>
        <dbReference type="ARBA" id="ARBA00023136"/>
    </source>
</evidence>
<keyword evidence="4 9" id="KW-0812">Transmembrane</keyword>
<keyword evidence="6 9" id="KW-1133">Transmembrane helix</keyword>
<feature type="transmembrane region" description="Helical" evidence="9">
    <location>
        <begin position="260"/>
        <end position="279"/>
    </location>
</feature>
<evidence type="ECO:0000256" key="5">
    <source>
        <dbReference type="ARBA" id="ARBA00022970"/>
    </source>
</evidence>
<evidence type="ECO:0000256" key="4">
    <source>
        <dbReference type="ARBA" id="ARBA00022692"/>
    </source>
</evidence>
<dbReference type="GO" id="GO:0022857">
    <property type="term" value="F:transmembrane transporter activity"/>
    <property type="evidence" value="ECO:0007669"/>
    <property type="project" value="InterPro"/>
</dbReference>
<dbReference type="PANTHER" id="PTHR11795:SF442">
    <property type="entry name" value="ABC TRANSPORTER ATP-BINDING PROTEIN"/>
    <property type="match status" value="1"/>
</dbReference>
<keyword evidence="11" id="KW-1185">Reference proteome</keyword>
<gene>
    <name evidence="10" type="ORF">HYG86_03420</name>
</gene>
<feature type="transmembrane region" description="Helical" evidence="9">
    <location>
        <begin position="42"/>
        <end position="63"/>
    </location>
</feature>
<organism evidence="10 11">
    <name type="scientific">Alkalicella caledoniensis</name>
    <dbReference type="NCBI Taxonomy" id="2731377"/>
    <lineage>
        <taxon>Bacteria</taxon>
        <taxon>Bacillati</taxon>
        <taxon>Bacillota</taxon>
        <taxon>Clostridia</taxon>
        <taxon>Eubacteriales</taxon>
        <taxon>Proteinivoracaceae</taxon>
        <taxon>Alkalicella</taxon>
    </lineage>
</organism>
<evidence type="ECO:0000256" key="3">
    <source>
        <dbReference type="ARBA" id="ARBA00022475"/>
    </source>
</evidence>
<feature type="transmembrane region" description="Helical" evidence="9">
    <location>
        <begin position="286"/>
        <end position="317"/>
    </location>
</feature>